<dbReference type="Gramene" id="KGN54407">
    <property type="protein sequence ID" value="KGN54407"/>
    <property type="gene ID" value="Csa_4G313130"/>
</dbReference>
<reference evidence="1 2" key="2">
    <citation type="journal article" date="2009" name="PLoS ONE">
        <title>An integrated genetic and cytogenetic map of the cucumber genome.</title>
        <authorList>
            <person name="Ren Y."/>
            <person name="Zhang Z."/>
            <person name="Liu J."/>
            <person name="Staub J.E."/>
            <person name="Han Y."/>
            <person name="Cheng Z."/>
            <person name="Li X."/>
            <person name="Lu J."/>
            <person name="Miao H."/>
            <person name="Kang H."/>
            <person name="Xie B."/>
            <person name="Gu X."/>
            <person name="Wang X."/>
            <person name="Du Y."/>
            <person name="Jin W."/>
            <person name="Huang S."/>
        </authorList>
    </citation>
    <scope>NUCLEOTIDE SEQUENCE [LARGE SCALE GENOMIC DNA]</scope>
    <source>
        <strain evidence="2">cv. 9930</strain>
    </source>
</reference>
<reference evidence="1 2" key="3">
    <citation type="journal article" date="2010" name="BMC Genomics">
        <title>Transcriptome sequencing and comparative analysis of cucumber flowers with different sex types.</title>
        <authorList>
            <person name="Guo S."/>
            <person name="Zheng Y."/>
            <person name="Joung J.G."/>
            <person name="Liu S."/>
            <person name="Zhang Z."/>
            <person name="Crasta O.R."/>
            <person name="Sobral B.W."/>
            <person name="Xu Y."/>
            <person name="Huang S."/>
            <person name="Fei Z."/>
        </authorList>
    </citation>
    <scope>NUCLEOTIDE SEQUENCE [LARGE SCALE GENOMIC DNA]</scope>
    <source>
        <strain evidence="2">cv. 9930</strain>
    </source>
</reference>
<organism evidence="1 2">
    <name type="scientific">Cucumis sativus</name>
    <name type="common">Cucumber</name>
    <dbReference type="NCBI Taxonomy" id="3659"/>
    <lineage>
        <taxon>Eukaryota</taxon>
        <taxon>Viridiplantae</taxon>
        <taxon>Streptophyta</taxon>
        <taxon>Embryophyta</taxon>
        <taxon>Tracheophyta</taxon>
        <taxon>Spermatophyta</taxon>
        <taxon>Magnoliopsida</taxon>
        <taxon>eudicotyledons</taxon>
        <taxon>Gunneridae</taxon>
        <taxon>Pentapetalae</taxon>
        <taxon>rosids</taxon>
        <taxon>fabids</taxon>
        <taxon>Cucurbitales</taxon>
        <taxon>Cucurbitaceae</taxon>
        <taxon>Benincaseae</taxon>
        <taxon>Cucumis</taxon>
    </lineage>
</organism>
<dbReference type="OMA" id="HRFRNCE"/>
<evidence type="ECO:0000313" key="1">
    <source>
        <dbReference type="EMBL" id="KGN54407.1"/>
    </source>
</evidence>
<reference evidence="1 2" key="1">
    <citation type="journal article" date="2009" name="Nat. Genet.">
        <title>The genome of the cucumber, Cucumis sativus L.</title>
        <authorList>
            <person name="Huang S."/>
            <person name="Li R."/>
            <person name="Zhang Z."/>
            <person name="Li L."/>
            <person name="Gu X."/>
            <person name="Fan W."/>
            <person name="Lucas W.J."/>
            <person name="Wang X."/>
            <person name="Xie B."/>
            <person name="Ni P."/>
            <person name="Ren Y."/>
            <person name="Zhu H."/>
            <person name="Li J."/>
            <person name="Lin K."/>
            <person name="Jin W."/>
            <person name="Fei Z."/>
            <person name="Li G."/>
            <person name="Staub J."/>
            <person name="Kilian A."/>
            <person name="van der Vossen E.A."/>
            <person name="Wu Y."/>
            <person name="Guo J."/>
            <person name="He J."/>
            <person name="Jia Z."/>
            <person name="Ren Y."/>
            <person name="Tian G."/>
            <person name="Lu Y."/>
            <person name="Ruan J."/>
            <person name="Qian W."/>
            <person name="Wang M."/>
            <person name="Huang Q."/>
            <person name="Li B."/>
            <person name="Xuan Z."/>
            <person name="Cao J."/>
            <person name="Asan"/>
            <person name="Wu Z."/>
            <person name="Zhang J."/>
            <person name="Cai Q."/>
            <person name="Bai Y."/>
            <person name="Zhao B."/>
            <person name="Han Y."/>
            <person name="Li Y."/>
            <person name="Li X."/>
            <person name="Wang S."/>
            <person name="Shi Q."/>
            <person name="Liu S."/>
            <person name="Cho W.K."/>
            <person name="Kim J.Y."/>
            <person name="Xu Y."/>
            <person name="Heller-Uszynska K."/>
            <person name="Miao H."/>
            <person name="Cheng Z."/>
            <person name="Zhang S."/>
            <person name="Wu J."/>
            <person name="Yang Y."/>
            <person name="Kang H."/>
            <person name="Li M."/>
            <person name="Liang H."/>
            <person name="Ren X."/>
            <person name="Shi Z."/>
            <person name="Wen M."/>
            <person name="Jian M."/>
            <person name="Yang H."/>
            <person name="Zhang G."/>
            <person name="Yang Z."/>
            <person name="Chen R."/>
            <person name="Liu S."/>
            <person name="Li J."/>
            <person name="Ma L."/>
            <person name="Liu H."/>
            <person name="Zhou Y."/>
            <person name="Zhao J."/>
            <person name="Fang X."/>
            <person name="Li G."/>
            <person name="Fang L."/>
            <person name="Li Y."/>
            <person name="Liu D."/>
            <person name="Zheng H."/>
            <person name="Zhang Y."/>
            <person name="Qin N."/>
            <person name="Li Z."/>
            <person name="Yang G."/>
            <person name="Yang S."/>
            <person name="Bolund L."/>
            <person name="Kristiansen K."/>
            <person name="Zheng H."/>
            <person name="Li S."/>
            <person name="Zhang X."/>
            <person name="Yang H."/>
            <person name="Wang J."/>
            <person name="Sun R."/>
            <person name="Zhang B."/>
            <person name="Jiang S."/>
            <person name="Wang J."/>
            <person name="Du Y."/>
            <person name="Li S."/>
        </authorList>
    </citation>
    <scope>NUCLEOTIDE SEQUENCE [LARGE SCALE GENOMIC DNA]</scope>
    <source>
        <strain evidence="2">cv. 9930</strain>
    </source>
</reference>
<protein>
    <submittedName>
        <fullName evidence="1">Uncharacterized protein</fullName>
    </submittedName>
</protein>
<evidence type="ECO:0000313" key="2">
    <source>
        <dbReference type="Proteomes" id="UP000029981"/>
    </source>
</evidence>
<keyword evidence="2" id="KW-1185">Reference proteome</keyword>
<dbReference type="EMBL" id="CM002925">
    <property type="protein sequence ID" value="KGN54407.1"/>
    <property type="molecule type" value="Genomic_DNA"/>
</dbReference>
<accession>A0A0A0L1E3</accession>
<dbReference type="AlphaFoldDB" id="A0A0A0L1E3"/>
<gene>
    <name evidence="1" type="ORF">Csa_4G313130</name>
</gene>
<sequence>MTFVVENLQPLGAVGCREAGNDANFTEASNVAVTDDDVTALDEVLVRLRVVEAADDGPHGGDRGIDLLNDGGAALVHGNSVVVVTRHRVRNSGSACLNLALEKLRHGGGVGYAMGGGG</sequence>
<dbReference type="Proteomes" id="UP000029981">
    <property type="component" value="Chromosome 4"/>
</dbReference>
<reference evidence="1 2" key="4">
    <citation type="journal article" date="2011" name="BMC Genomics">
        <title>RNA-Seq improves annotation of protein-coding genes in the cucumber genome.</title>
        <authorList>
            <person name="Li Z."/>
            <person name="Zhang Z."/>
            <person name="Yan P."/>
            <person name="Huang S."/>
            <person name="Fei Z."/>
            <person name="Lin K."/>
        </authorList>
    </citation>
    <scope>NUCLEOTIDE SEQUENCE [LARGE SCALE GENOMIC DNA]</scope>
    <source>
        <strain evidence="2">cv. 9930</strain>
    </source>
</reference>
<proteinExistence type="predicted"/>
<name>A0A0A0L1E3_CUCSA</name>